<evidence type="ECO:0000256" key="5">
    <source>
        <dbReference type="ARBA" id="ARBA00023136"/>
    </source>
</evidence>
<keyword evidence="3 6" id="KW-0812">Transmembrane</keyword>
<keyword evidence="5 6" id="KW-0472">Membrane</keyword>
<feature type="transmembrane region" description="Helical" evidence="6">
    <location>
        <begin position="130"/>
        <end position="152"/>
    </location>
</feature>
<evidence type="ECO:0000256" key="2">
    <source>
        <dbReference type="ARBA" id="ARBA00022475"/>
    </source>
</evidence>
<dbReference type="PANTHER" id="PTHR12677">
    <property type="entry name" value="GOLGI APPARATUS MEMBRANE PROTEIN TVP38-RELATED"/>
    <property type="match status" value="1"/>
</dbReference>
<dbReference type="Pfam" id="PF09335">
    <property type="entry name" value="VTT_dom"/>
    <property type="match status" value="1"/>
</dbReference>
<feature type="transmembrane region" description="Helical" evidence="6">
    <location>
        <begin position="75"/>
        <end position="100"/>
    </location>
</feature>
<dbReference type="InterPro" id="IPR015414">
    <property type="entry name" value="TMEM64"/>
</dbReference>
<protein>
    <recommendedName>
        <fullName evidence="6">TVP38/TMEM64 family membrane protein</fullName>
    </recommendedName>
</protein>
<dbReference type="PANTHER" id="PTHR12677:SF59">
    <property type="entry name" value="GOLGI APPARATUS MEMBRANE PROTEIN TVP38-RELATED"/>
    <property type="match status" value="1"/>
</dbReference>
<feature type="transmembrane region" description="Helical" evidence="6">
    <location>
        <begin position="159"/>
        <end position="177"/>
    </location>
</feature>
<evidence type="ECO:0000259" key="7">
    <source>
        <dbReference type="Pfam" id="PF09335"/>
    </source>
</evidence>
<evidence type="ECO:0000256" key="1">
    <source>
        <dbReference type="ARBA" id="ARBA00004651"/>
    </source>
</evidence>
<name>A0A1G2MCU3_9BACT</name>
<accession>A0A1G2MCU3</accession>
<dbReference type="AlphaFoldDB" id="A0A1G2MCU3"/>
<evidence type="ECO:0000256" key="3">
    <source>
        <dbReference type="ARBA" id="ARBA00022692"/>
    </source>
</evidence>
<dbReference type="InterPro" id="IPR032816">
    <property type="entry name" value="VTT_dom"/>
</dbReference>
<dbReference type="Proteomes" id="UP000178121">
    <property type="component" value="Unassembled WGS sequence"/>
</dbReference>
<evidence type="ECO:0000313" key="8">
    <source>
        <dbReference type="EMBL" id="OHA21633.1"/>
    </source>
</evidence>
<feature type="transmembrane region" description="Helical" evidence="6">
    <location>
        <begin position="43"/>
        <end position="63"/>
    </location>
</feature>
<evidence type="ECO:0000313" key="9">
    <source>
        <dbReference type="Proteomes" id="UP000178121"/>
    </source>
</evidence>
<dbReference type="GO" id="GO:0005886">
    <property type="term" value="C:plasma membrane"/>
    <property type="evidence" value="ECO:0007669"/>
    <property type="project" value="UniProtKB-SubCell"/>
</dbReference>
<keyword evidence="2 6" id="KW-1003">Cell membrane</keyword>
<dbReference type="EMBL" id="MHRI01000006">
    <property type="protein sequence ID" value="OHA21633.1"/>
    <property type="molecule type" value="Genomic_DNA"/>
</dbReference>
<evidence type="ECO:0000256" key="6">
    <source>
        <dbReference type="RuleBase" id="RU366058"/>
    </source>
</evidence>
<comment type="caution">
    <text evidence="8">The sequence shown here is derived from an EMBL/GenBank/DDBJ whole genome shotgun (WGS) entry which is preliminary data.</text>
</comment>
<proteinExistence type="inferred from homology"/>
<comment type="similarity">
    <text evidence="6">Belongs to the TVP38/TMEM64 family.</text>
</comment>
<organism evidence="8 9">
    <name type="scientific">Candidatus Taylorbacteria bacterium RIFCSPHIGHO2_01_FULL_51_15</name>
    <dbReference type="NCBI Taxonomy" id="1802304"/>
    <lineage>
        <taxon>Bacteria</taxon>
        <taxon>Candidatus Tayloriibacteriota</taxon>
    </lineage>
</organism>
<comment type="subcellular location">
    <subcellularLocation>
        <location evidence="1 6">Cell membrane</location>
        <topology evidence="1 6">Multi-pass membrane protein</topology>
    </subcellularLocation>
</comment>
<reference evidence="8 9" key="1">
    <citation type="journal article" date="2016" name="Nat. Commun.">
        <title>Thousands of microbial genomes shed light on interconnected biogeochemical processes in an aquifer system.</title>
        <authorList>
            <person name="Anantharaman K."/>
            <person name="Brown C.T."/>
            <person name="Hug L.A."/>
            <person name="Sharon I."/>
            <person name="Castelle C.J."/>
            <person name="Probst A.J."/>
            <person name="Thomas B.C."/>
            <person name="Singh A."/>
            <person name="Wilkins M.J."/>
            <person name="Karaoz U."/>
            <person name="Brodie E.L."/>
            <person name="Williams K.H."/>
            <person name="Hubbard S.S."/>
            <person name="Banfield J.F."/>
        </authorList>
    </citation>
    <scope>NUCLEOTIDE SEQUENCE [LARGE SCALE GENOMIC DNA]</scope>
</reference>
<feature type="domain" description="VTT" evidence="7">
    <location>
        <begin position="68"/>
        <end position="178"/>
    </location>
</feature>
<gene>
    <name evidence="8" type="ORF">A2849_02365</name>
</gene>
<sequence length="212" mass="22806">MQTIQKYRREIMAGLVIGALFLLAAYGADRLEPVLLNTFGVGGLLGMVAYVFISIVATVLLPVSMMPLIPLAVELWGFALTAVLSIVGWTLGSLFAFLIARHFGQPLFAKLVDLPRAARIARAALGKNQFAAIVVLHVILPVDILSYALGLFTDVRISTYAGATLVGITPFAFYFAYAATKPAWFQILALGLTGILVIGALIRIEREALQEG</sequence>
<feature type="transmembrane region" description="Helical" evidence="6">
    <location>
        <begin position="183"/>
        <end position="202"/>
    </location>
</feature>
<keyword evidence="4 6" id="KW-1133">Transmembrane helix</keyword>
<evidence type="ECO:0000256" key="4">
    <source>
        <dbReference type="ARBA" id="ARBA00022989"/>
    </source>
</evidence>